<feature type="transmembrane region" description="Helical" evidence="7">
    <location>
        <begin position="369"/>
        <end position="389"/>
    </location>
</feature>
<proteinExistence type="predicted"/>
<keyword evidence="10" id="KW-1185">Reference proteome</keyword>
<feature type="transmembrane region" description="Helical" evidence="7">
    <location>
        <begin position="274"/>
        <end position="295"/>
    </location>
</feature>
<dbReference type="PANTHER" id="PTHR43045">
    <property type="entry name" value="SHIKIMATE TRANSPORTER"/>
    <property type="match status" value="1"/>
</dbReference>
<evidence type="ECO:0000256" key="6">
    <source>
        <dbReference type="ARBA" id="ARBA00023136"/>
    </source>
</evidence>
<feature type="transmembrane region" description="Helical" evidence="7">
    <location>
        <begin position="114"/>
        <end position="137"/>
    </location>
</feature>
<keyword evidence="4 7" id="KW-0812">Transmembrane</keyword>
<feature type="transmembrane region" description="Helical" evidence="7">
    <location>
        <begin position="395"/>
        <end position="415"/>
    </location>
</feature>
<feature type="transmembrane region" description="Helical" evidence="7">
    <location>
        <begin position="302"/>
        <end position="322"/>
    </location>
</feature>
<dbReference type="Gene3D" id="1.20.1250.20">
    <property type="entry name" value="MFS general substrate transporter like domains"/>
    <property type="match status" value="2"/>
</dbReference>
<dbReference type="EMBL" id="JBEPFB010000031">
    <property type="protein sequence ID" value="MER7379315.1"/>
    <property type="molecule type" value="Genomic_DNA"/>
</dbReference>
<keyword evidence="5 7" id="KW-1133">Transmembrane helix</keyword>
<comment type="caution">
    <text evidence="9">The sequence shown here is derived from an EMBL/GenBank/DDBJ whole genome shotgun (WGS) entry which is preliminary data.</text>
</comment>
<dbReference type="PROSITE" id="PS00217">
    <property type="entry name" value="SUGAR_TRANSPORT_2"/>
    <property type="match status" value="1"/>
</dbReference>
<keyword evidence="6 7" id="KW-0472">Membrane</keyword>
<feature type="transmembrane region" description="Helical" evidence="7">
    <location>
        <begin position="183"/>
        <end position="204"/>
    </location>
</feature>
<keyword evidence="3" id="KW-1003">Cell membrane</keyword>
<feature type="transmembrane region" description="Helical" evidence="7">
    <location>
        <begin position="48"/>
        <end position="72"/>
    </location>
</feature>
<feature type="transmembrane region" description="Helical" evidence="7">
    <location>
        <begin position="21"/>
        <end position="42"/>
    </location>
</feature>
<feature type="transmembrane region" description="Helical" evidence="7">
    <location>
        <begin position="237"/>
        <end position="262"/>
    </location>
</feature>
<dbReference type="PANTHER" id="PTHR43045:SF1">
    <property type="entry name" value="SHIKIMATE TRANSPORTER"/>
    <property type="match status" value="1"/>
</dbReference>
<name>A0ABV1Y6T0_9ACTN</name>
<evidence type="ECO:0000259" key="8">
    <source>
        <dbReference type="PROSITE" id="PS50850"/>
    </source>
</evidence>
<evidence type="ECO:0000256" key="3">
    <source>
        <dbReference type="ARBA" id="ARBA00022475"/>
    </source>
</evidence>
<evidence type="ECO:0000256" key="4">
    <source>
        <dbReference type="ARBA" id="ARBA00022692"/>
    </source>
</evidence>
<dbReference type="InterPro" id="IPR020846">
    <property type="entry name" value="MFS_dom"/>
</dbReference>
<sequence>MTTAAMSQRRIAAASFVGTAIEWYDYFIYSTASALVFNAVFFPKSDQLVGNLLSFATLAVGFIVRPVGAILFGHFGDRRGRKSTLVVTLLAMGIATFLIGLLPTYATIGVAAPILLVMLRLVQGLAVGGEWGGAVLIATENAPEGKKTLYGSFAQFGSPGGLLLATLMFTVLSHTDTASLQGWAWRIPFLISALLVPLGLFIRLRMAETAEYKQAAEEHAQIRVPFLQVLSKQYRQVTVGTLAMAGGFLTFYLLTSFVLTYATETLGLPASIALPANLVAAVTEGVFIYVGVLLAKRITARCVAIASAFGLLVWSGPAFALMHTRDALLLYVAVGVAMVFCGTSYGVLAGEVAELFSREVRYTGTSLCYHLAGVIGGGFGPIIATYLLSRTGLSWPVAVFTGVVSLLMALACFALPRRESARSEASASAEVPA</sequence>
<feature type="domain" description="Major facilitator superfamily (MFS) profile" evidence="8">
    <location>
        <begin position="11"/>
        <end position="420"/>
    </location>
</feature>
<dbReference type="Proteomes" id="UP001486207">
    <property type="component" value="Unassembled WGS sequence"/>
</dbReference>
<dbReference type="InterPro" id="IPR005829">
    <property type="entry name" value="Sugar_transporter_CS"/>
</dbReference>
<accession>A0ABV1Y6T0</accession>
<dbReference type="CDD" id="cd17369">
    <property type="entry name" value="MFS_ShiA_like"/>
    <property type="match status" value="1"/>
</dbReference>
<evidence type="ECO:0000256" key="7">
    <source>
        <dbReference type="SAM" id="Phobius"/>
    </source>
</evidence>
<feature type="transmembrane region" description="Helical" evidence="7">
    <location>
        <begin position="84"/>
        <end position="108"/>
    </location>
</feature>
<evidence type="ECO:0000256" key="2">
    <source>
        <dbReference type="ARBA" id="ARBA00022448"/>
    </source>
</evidence>
<dbReference type="SUPFAM" id="SSF103473">
    <property type="entry name" value="MFS general substrate transporter"/>
    <property type="match status" value="1"/>
</dbReference>
<evidence type="ECO:0000256" key="5">
    <source>
        <dbReference type="ARBA" id="ARBA00022989"/>
    </source>
</evidence>
<dbReference type="InterPro" id="IPR011701">
    <property type="entry name" value="MFS"/>
</dbReference>
<dbReference type="InterPro" id="IPR036259">
    <property type="entry name" value="MFS_trans_sf"/>
</dbReference>
<dbReference type="PROSITE" id="PS50850">
    <property type="entry name" value="MFS"/>
    <property type="match status" value="1"/>
</dbReference>
<dbReference type="RefSeq" id="WP_190075825.1">
    <property type="nucleotide sequence ID" value="NZ_BNBM01000029.1"/>
</dbReference>
<evidence type="ECO:0000256" key="1">
    <source>
        <dbReference type="ARBA" id="ARBA00004651"/>
    </source>
</evidence>
<protein>
    <submittedName>
        <fullName evidence="9">MFS transporter</fullName>
    </submittedName>
</protein>
<evidence type="ECO:0000313" key="10">
    <source>
        <dbReference type="Proteomes" id="UP001486207"/>
    </source>
</evidence>
<evidence type="ECO:0000313" key="9">
    <source>
        <dbReference type="EMBL" id="MER7379315.1"/>
    </source>
</evidence>
<organism evidence="9 10">
    <name type="scientific">Streptomyces lanatus</name>
    <dbReference type="NCBI Taxonomy" id="66900"/>
    <lineage>
        <taxon>Bacteria</taxon>
        <taxon>Bacillati</taxon>
        <taxon>Actinomycetota</taxon>
        <taxon>Actinomycetes</taxon>
        <taxon>Kitasatosporales</taxon>
        <taxon>Streptomycetaceae</taxon>
        <taxon>Streptomyces</taxon>
    </lineage>
</organism>
<comment type="subcellular location">
    <subcellularLocation>
        <location evidence="1">Cell membrane</location>
        <topology evidence="1">Multi-pass membrane protein</topology>
    </subcellularLocation>
</comment>
<feature type="transmembrane region" description="Helical" evidence="7">
    <location>
        <begin position="149"/>
        <end position="171"/>
    </location>
</feature>
<gene>
    <name evidence="9" type="ORF">ABT384_42705</name>
</gene>
<dbReference type="Pfam" id="PF07690">
    <property type="entry name" value="MFS_1"/>
    <property type="match status" value="1"/>
</dbReference>
<feature type="transmembrane region" description="Helical" evidence="7">
    <location>
        <begin position="328"/>
        <end position="348"/>
    </location>
</feature>
<reference evidence="9 10" key="1">
    <citation type="submission" date="2024-06" db="EMBL/GenBank/DDBJ databases">
        <title>The Natural Products Discovery Center: Release of the First 8490 Sequenced Strains for Exploring Actinobacteria Biosynthetic Diversity.</title>
        <authorList>
            <person name="Kalkreuter E."/>
            <person name="Kautsar S.A."/>
            <person name="Yang D."/>
            <person name="Bader C.D."/>
            <person name="Teijaro C.N."/>
            <person name="Fluegel L."/>
            <person name="Davis C.M."/>
            <person name="Simpson J.R."/>
            <person name="Lauterbach L."/>
            <person name="Steele A.D."/>
            <person name="Gui C."/>
            <person name="Meng S."/>
            <person name="Li G."/>
            <person name="Viehrig K."/>
            <person name="Ye F."/>
            <person name="Su P."/>
            <person name="Kiefer A.F."/>
            <person name="Nichols A."/>
            <person name="Cepeda A.J."/>
            <person name="Yan W."/>
            <person name="Fan B."/>
            <person name="Jiang Y."/>
            <person name="Adhikari A."/>
            <person name="Zheng C.-J."/>
            <person name="Schuster L."/>
            <person name="Cowan T.M."/>
            <person name="Smanski M.J."/>
            <person name="Chevrette M.G."/>
            <person name="De Carvalho L.P.S."/>
            <person name="Shen B."/>
        </authorList>
    </citation>
    <scope>NUCLEOTIDE SEQUENCE [LARGE SCALE GENOMIC DNA]</scope>
    <source>
        <strain evidence="9 10">NPDC000155</strain>
    </source>
</reference>
<keyword evidence="2" id="KW-0813">Transport</keyword>